<comment type="caution">
    <text evidence="4">The sequence shown here is derived from an EMBL/GenBank/DDBJ whole genome shotgun (WGS) entry which is preliminary data.</text>
</comment>
<dbReference type="InterPro" id="IPR000073">
    <property type="entry name" value="AB_hydrolase_1"/>
</dbReference>
<dbReference type="GO" id="GO:0016020">
    <property type="term" value="C:membrane"/>
    <property type="evidence" value="ECO:0007669"/>
    <property type="project" value="TreeGrafter"/>
</dbReference>
<sequence length="280" mass="31240">MNSRELTIQGLTIAYKTWGSPKNPPIVALHGWLDNANSFDYLAPYLQEHYYFIAIDLPGHGHSSHLPLSSNYHFTDGIFTVVQIIDELEYDKIHLLGHSMGACLASLVGGVAPERLLSLSLIEGLGPFSAPGETASAQLSKYLSHLTQKEEKKAKGYNTFENMALARSLKGYVSLDIAKTLCERGVREEDGLYYWRHDRRLIQPSPLRMTEAQVISCLERIAVKTCLILADKGFSFDSELTQGRIKSIKDLSIVHLEGGHHIHMEQPEHVAKLLAALYKA</sequence>
<protein>
    <submittedName>
        <fullName evidence="4">Lipase A</fullName>
    </submittedName>
</protein>
<evidence type="ECO:0000259" key="3">
    <source>
        <dbReference type="Pfam" id="PF00561"/>
    </source>
</evidence>
<evidence type="ECO:0000256" key="1">
    <source>
        <dbReference type="ARBA" id="ARBA00008645"/>
    </source>
</evidence>
<dbReference type="InterPro" id="IPR050266">
    <property type="entry name" value="AB_hydrolase_sf"/>
</dbReference>
<organism evidence="4 5">
    <name type="scientific">Legionella shakespearei DSM 23087</name>
    <dbReference type="NCBI Taxonomy" id="1122169"/>
    <lineage>
        <taxon>Bacteria</taxon>
        <taxon>Pseudomonadati</taxon>
        <taxon>Pseudomonadota</taxon>
        <taxon>Gammaproteobacteria</taxon>
        <taxon>Legionellales</taxon>
        <taxon>Legionellaceae</taxon>
        <taxon>Legionella</taxon>
    </lineage>
</organism>
<evidence type="ECO:0000313" key="4">
    <source>
        <dbReference type="EMBL" id="KTD67527.1"/>
    </source>
</evidence>
<dbReference type="STRING" id="1122169.Lsha_0058"/>
<reference evidence="4 5" key="1">
    <citation type="submission" date="2015-11" db="EMBL/GenBank/DDBJ databases">
        <title>Genomic analysis of 38 Legionella species identifies large and diverse effector repertoires.</title>
        <authorList>
            <person name="Burstein D."/>
            <person name="Amaro F."/>
            <person name="Zusman T."/>
            <person name="Lifshitz Z."/>
            <person name="Cohen O."/>
            <person name="Gilbert J.A."/>
            <person name="Pupko T."/>
            <person name="Shuman H.A."/>
            <person name="Segal G."/>
        </authorList>
    </citation>
    <scope>NUCLEOTIDE SEQUENCE [LARGE SCALE GENOMIC DNA]</scope>
    <source>
        <strain evidence="4 5">ATCC 49655</strain>
    </source>
</reference>
<dbReference type="PATRIC" id="fig|1122169.6.peg.62"/>
<accession>A0A0W0ZER1</accession>
<keyword evidence="2" id="KW-0378">Hydrolase</keyword>
<dbReference type="PANTHER" id="PTHR43798:SF14">
    <property type="entry name" value="SERINE HYDROLASE-LIKE PROTEIN DDB_G0286239"/>
    <property type="match status" value="1"/>
</dbReference>
<dbReference type="eggNOG" id="COG0596">
    <property type="taxonomic scope" value="Bacteria"/>
</dbReference>
<name>A0A0W0ZER1_9GAMM</name>
<dbReference type="GO" id="GO:0016787">
    <property type="term" value="F:hydrolase activity"/>
    <property type="evidence" value="ECO:0007669"/>
    <property type="project" value="UniProtKB-KW"/>
</dbReference>
<dbReference type="Pfam" id="PF00561">
    <property type="entry name" value="Abhydrolase_1"/>
    <property type="match status" value="1"/>
</dbReference>
<evidence type="ECO:0000256" key="2">
    <source>
        <dbReference type="ARBA" id="ARBA00022801"/>
    </source>
</evidence>
<dbReference type="SUPFAM" id="SSF53474">
    <property type="entry name" value="alpha/beta-Hydrolases"/>
    <property type="match status" value="1"/>
</dbReference>
<dbReference type="RefSeq" id="WP_018576801.1">
    <property type="nucleotide sequence ID" value="NZ_KB892392.1"/>
</dbReference>
<dbReference type="InterPro" id="IPR029058">
    <property type="entry name" value="AB_hydrolase_fold"/>
</dbReference>
<dbReference type="PANTHER" id="PTHR43798">
    <property type="entry name" value="MONOACYLGLYCEROL LIPASE"/>
    <property type="match status" value="1"/>
</dbReference>
<evidence type="ECO:0000313" key="5">
    <source>
        <dbReference type="Proteomes" id="UP000054600"/>
    </source>
</evidence>
<dbReference type="Proteomes" id="UP000054600">
    <property type="component" value="Unassembled WGS sequence"/>
</dbReference>
<dbReference type="Gene3D" id="3.40.50.1820">
    <property type="entry name" value="alpha/beta hydrolase"/>
    <property type="match status" value="1"/>
</dbReference>
<dbReference type="AlphaFoldDB" id="A0A0W0ZER1"/>
<comment type="similarity">
    <text evidence="1">Belongs to the AB hydrolase superfamily.</text>
</comment>
<proteinExistence type="inferred from homology"/>
<dbReference type="EMBL" id="LNYW01000002">
    <property type="protein sequence ID" value="KTD67527.1"/>
    <property type="molecule type" value="Genomic_DNA"/>
</dbReference>
<feature type="domain" description="AB hydrolase-1" evidence="3">
    <location>
        <begin position="24"/>
        <end position="143"/>
    </location>
</feature>
<dbReference type="OrthoDB" id="149912at2"/>
<gene>
    <name evidence="4" type="ORF">Lsha_0058</name>
</gene>
<keyword evidence="5" id="KW-1185">Reference proteome</keyword>